<keyword evidence="1" id="KW-1133">Transmembrane helix</keyword>
<dbReference type="AlphaFoldDB" id="A0A6J6HM67"/>
<evidence type="ECO:0000313" key="2">
    <source>
        <dbReference type="EMBL" id="CAB4614126.1"/>
    </source>
</evidence>
<feature type="transmembrane region" description="Helical" evidence="1">
    <location>
        <begin position="90"/>
        <end position="111"/>
    </location>
</feature>
<keyword evidence="1" id="KW-0472">Membrane</keyword>
<gene>
    <name evidence="2" type="ORF">UFOPK1931_00060</name>
</gene>
<feature type="transmembrane region" description="Helical" evidence="1">
    <location>
        <begin position="195"/>
        <end position="216"/>
    </location>
</feature>
<keyword evidence="1" id="KW-0812">Transmembrane</keyword>
<accession>A0A6J6HM67</accession>
<proteinExistence type="predicted"/>
<reference evidence="2" key="1">
    <citation type="submission" date="2020-05" db="EMBL/GenBank/DDBJ databases">
        <authorList>
            <person name="Chiriac C."/>
            <person name="Salcher M."/>
            <person name="Ghai R."/>
            <person name="Kavagutti S V."/>
        </authorList>
    </citation>
    <scope>NUCLEOTIDE SEQUENCE</scope>
</reference>
<feature type="transmembrane region" description="Helical" evidence="1">
    <location>
        <begin position="123"/>
        <end position="143"/>
    </location>
</feature>
<dbReference type="NCBIfam" id="NF038065">
    <property type="entry name" value="Pr6Pr"/>
    <property type="match status" value="1"/>
</dbReference>
<feature type="transmembrane region" description="Helical" evidence="1">
    <location>
        <begin position="155"/>
        <end position="175"/>
    </location>
</feature>
<evidence type="ECO:0000256" key="1">
    <source>
        <dbReference type="SAM" id="Phobius"/>
    </source>
</evidence>
<feature type="transmembrane region" description="Helical" evidence="1">
    <location>
        <begin position="53"/>
        <end position="78"/>
    </location>
</feature>
<organism evidence="2">
    <name type="scientific">freshwater metagenome</name>
    <dbReference type="NCBI Taxonomy" id="449393"/>
    <lineage>
        <taxon>unclassified sequences</taxon>
        <taxon>metagenomes</taxon>
        <taxon>ecological metagenomes</taxon>
    </lineage>
</organism>
<name>A0A6J6HM67_9ZZZZ</name>
<sequence length="226" mass="24937">MGSVGCLLVLSETMYKYSLAASRLALGLALIGSVTWQVTDRIANDLFRPAEYFAYFSIVTAIVAGLFLITTGFGLILNIEDTKWVEIARLSMAVALIVVGVVYHALLAGAANDVRDGDYAWPVLPNEIIHTYAPILAVIEYLISVKAFRIRLRAFVWVAIFPLIWLVLSIARGIATNWWPYWFINPNGEAGLGGMLTYIAAITGFFLVLGLTVLGLKQVLRRLVLR</sequence>
<protein>
    <submittedName>
        <fullName evidence="2">Unannotated protein</fullName>
    </submittedName>
</protein>
<dbReference type="EMBL" id="CAEZVE010000005">
    <property type="protein sequence ID" value="CAB4614126.1"/>
    <property type="molecule type" value="Genomic_DNA"/>
</dbReference>
<dbReference type="InterPro" id="IPR049713">
    <property type="entry name" value="Pr6Pr-like"/>
</dbReference>